<accession>A0ABD1TCM2</accession>
<sequence length="588" mass="63552">MADEQLDFGDEEFGGSQRMQYHQGGAIPALAEEEMLGEDDEYDDLYNDVNVGESFLQLQRSEVQMPSDSANKGGLQAPNPNAPETRAEAIGSQEVRVSGVENGGSYTPLGVQFHVQKSVLPADREPEQNFDASQRGKLPDMAHNSQAGNLGFQGSMSMPQKNAPGPINISGKIAGESTPLTNPNVGSSRGVPQIMPPNTVNSSENVNVNRSIHNENPIQPAAGNGNTMLYVGELHWWTTDAELEVVLTQYGKVKEIKFFDERASGKSKGYCQVEFYDPPAAAACKEGMNGNGTNYPSGDGGRNFGRGGWGRGGQQGPNRGPAAGPVRGRGGAMGAKYMMGNAPGGGGAAGGGAYGQGLTGPAFGGPHGFMHPQGMMGPGFDPAFMNRGAAYGGFSGPAFPGVIPPFQAVNPMGLPGVAPHVNPAFFGRGMAPNGIGMMGTAGMWTDANMGGWGGEEYGRGTRESSYGGEDNASEYGDASHDKGVRSSAASRERERNADRDWSTNSEKRHHDEREHDRDRYDREHRQREEKDSHRDYRHKERDLDYEEDWDRRQSSSRSRSRSRAVPEEDHRSRSRDVDYGKRRRMPSE</sequence>
<evidence type="ECO:0000256" key="3">
    <source>
        <dbReference type="SAM" id="MobiDB-lite"/>
    </source>
</evidence>
<evidence type="ECO:0000256" key="2">
    <source>
        <dbReference type="PROSITE-ProRule" id="PRU00176"/>
    </source>
</evidence>
<dbReference type="CDD" id="cd12372">
    <property type="entry name" value="RRM_CFIm68_CFIm59"/>
    <property type="match status" value="1"/>
</dbReference>
<dbReference type="InterPro" id="IPR034772">
    <property type="entry name" value="CPSF6/7"/>
</dbReference>
<protein>
    <submittedName>
        <fullName evidence="5">RNA-binding (RRM/RBD/RNP motif) family protein</fullName>
    </submittedName>
</protein>
<dbReference type="AlphaFoldDB" id="A0ABD1TCM2"/>
<dbReference type="InterPro" id="IPR012677">
    <property type="entry name" value="Nucleotide-bd_a/b_plait_sf"/>
</dbReference>
<proteinExistence type="inferred from homology"/>
<keyword evidence="2" id="KW-0694">RNA-binding</keyword>
<feature type="compositionally biased region" description="Low complexity" evidence="3">
    <location>
        <begin position="316"/>
        <end position="326"/>
    </location>
</feature>
<feature type="region of interest" description="Disordered" evidence="3">
    <location>
        <begin position="455"/>
        <end position="588"/>
    </location>
</feature>
<dbReference type="EMBL" id="JBFOLJ010000009">
    <property type="protein sequence ID" value="KAL2510305.1"/>
    <property type="molecule type" value="Genomic_DNA"/>
</dbReference>
<feature type="compositionally biased region" description="Basic and acidic residues" evidence="3">
    <location>
        <begin position="477"/>
        <end position="542"/>
    </location>
</feature>
<dbReference type="InterPro" id="IPR035979">
    <property type="entry name" value="RBD_domain_sf"/>
</dbReference>
<evidence type="ECO:0000313" key="5">
    <source>
        <dbReference type="EMBL" id="KAL2510305.1"/>
    </source>
</evidence>
<dbReference type="Gene3D" id="3.30.70.330">
    <property type="match status" value="1"/>
</dbReference>
<dbReference type="PROSITE" id="PS50102">
    <property type="entry name" value="RRM"/>
    <property type="match status" value="1"/>
</dbReference>
<feature type="compositionally biased region" description="Basic and acidic residues" evidence="3">
    <location>
        <begin position="564"/>
        <end position="588"/>
    </location>
</feature>
<feature type="compositionally biased region" description="Gly residues" evidence="3">
    <location>
        <begin position="298"/>
        <end position="315"/>
    </location>
</feature>
<dbReference type="Proteomes" id="UP001604277">
    <property type="component" value="Unassembled WGS sequence"/>
</dbReference>
<comment type="caution">
    <text evidence="5">The sequence shown here is derived from an EMBL/GenBank/DDBJ whole genome shotgun (WGS) entry which is preliminary data.</text>
</comment>
<evidence type="ECO:0000259" key="4">
    <source>
        <dbReference type="PROSITE" id="PS50102"/>
    </source>
</evidence>
<evidence type="ECO:0000256" key="1">
    <source>
        <dbReference type="ARBA" id="ARBA00006265"/>
    </source>
</evidence>
<reference evidence="6" key="1">
    <citation type="submission" date="2024-07" db="EMBL/GenBank/DDBJ databases">
        <title>Two chromosome-level genome assemblies of Korean endemic species Abeliophyllum distichum and Forsythia ovata (Oleaceae).</title>
        <authorList>
            <person name="Jang H."/>
        </authorList>
    </citation>
    <scope>NUCLEOTIDE SEQUENCE [LARGE SCALE GENOMIC DNA]</scope>
</reference>
<dbReference type="InterPro" id="IPR000504">
    <property type="entry name" value="RRM_dom"/>
</dbReference>
<feature type="compositionally biased region" description="Acidic residues" evidence="3">
    <location>
        <begin position="1"/>
        <end position="13"/>
    </location>
</feature>
<dbReference type="SUPFAM" id="SSF54928">
    <property type="entry name" value="RNA-binding domain, RBD"/>
    <property type="match status" value="1"/>
</dbReference>
<feature type="region of interest" description="Disordered" evidence="3">
    <location>
        <begin position="61"/>
        <end position="81"/>
    </location>
</feature>
<keyword evidence="6" id="KW-1185">Reference proteome</keyword>
<dbReference type="PANTHER" id="PTHR23204">
    <property type="entry name" value="CLEAVAGE AND POLYADENYLATION SPECIFIC FACTOR"/>
    <property type="match status" value="1"/>
</dbReference>
<comment type="similarity">
    <text evidence="1">Belongs to the RRM CPSF6/7 family.</text>
</comment>
<dbReference type="GO" id="GO:0005634">
    <property type="term" value="C:nucleus"/>
    <property type="evidence" value="ECO:0007669"/>
    <property type="project" value="UniProtKB-SubCell"/>
</dbReference>
<evidence type="ECO:0000313" key="6">
    <source>
        <dbReference type="Proteomes" id="UP001604277"/>
    </source>
</evidence>
<name>A0ABD1TCM2_9LAMI</name>
<feature type="region of interest" description="Disordered" evidence="3">
    <location>
        <begin position="294"/>
        <end position="327"/>
    </location>
</feature>
<feature type="domain" description="RRM" evidence="4">
    <location>
        <begin position="227"/>
        <end position="304"/>
    </location>
</feature>
<dbReference type="GO" id="GO:0003723">
    <property type="term" value="F:RNA binding"/>
    <property type="evidence" value="ECO:0007669"/>
    <property type="project" value="UniProtKB-UniRule"/>
</dbReference>
<gene>
    <name evidence="5" type="ORF">Fot_33952</name>
</gene>
<dbReference type="SMART" id="SM00360">
    <property type="entry name" value="RRM"/>
    <property type="match status" value="1"/>
</dbReference>
<feature type="region of interest" description="Disordered" evidence="3">
    <location>
        <begin position="1"/>
        <end position="21"/>
    </location>
</feature>
<dbReference type="GO" id="GO:0006397">
    <property type="term" value="P:mRNA processing"/>
    <property type="evidence" value="ECO:0007669"/>
    <property type="project" value="UniProtKB-KW"/>
</dbReference>
<feature type="compositionally biased region" description="Polar residues" evidence="3">
    <location>
        <begin position="61"/>
        <end position="70"/>
    </location>
</feature>
<organism evidence="5 6">
    <name type="scientific">Forsythia ovata</name>
    <dbReference type="NCBI Taxonomy" id="205694"/>
    <lineage>
        <taxon>Eukaryota</taxon>
        <taxon>Viridiplantae</taxon>
        <taxon>Streptophyta</taxon>
        <taxon>Embryophyta</taxon>
        <taxon>Tracheophyta</taxon>
        <taxon>Spermatophyta</taxon>
        <taxon>Magnoliopsida</taxon>
        <taxon>eudicotyledons</taxon>
        <taxon>Gunneridae</taxon>
        <taxon>Pentapetalae</taxon>
        <taxon>asterids</taxon>
        <taxon>lamiids</taxon>
        <taxon>Lamiales</taxon>
        <taxon>Oleaceae</taxon>
        <taxon>Forsythieae</taxon>
        <taxon>Forsythia</taxon>
    </lineage>
</organism>
<dbReference type="Pfam" id="PF00076">
    <property type="entry name" value="RRM_1"/>
    <property type="match status" value="1"/>
</dbReference>